<feature type="transmembrane region" description="Helical" evidence="1">
    <location>
        <begin position="50"/>
        <end position="70"/>
    </location>
</feature>
<keyword evidence="1" id="KW-0472">Membrane</keyword>
<organism evidence="2 3">
    <name type="scientific">Brachionus plicatilis</name>
    <name type="common">Marine rotifer</name>
    <name type="synonym">Brachionus muelleri</name>
    <dbReference type="NCBI Taxonomy" id="10195"/>
    <lineage>
        <taxon>Eukaryota</taxon>
        <taxon>Metazoa</taxon>
        <taxon>Spiralia</taxon>
        <taxon>Gnathifera</taxon>
        <taxon>Rotifera</taxon>
        <taxon>Eurotatoria</taxon>
        <taxon>Monogononta</taxon>
        <taxon>Pseudotrocha</taxon>
        <taxon>Ploima</taxon>
        <taxon>Brachionidae</taxon>
        <taxon>Brachionus</taxon>
    </lineage>
</organism>
<proteinExistence type="predicted"/>
<feature type="transmembrane region" description="Helical" evidence="1">
    <location>
        <begin position="27"/>
        <end position="44"/>
    </location>
</feature>
<name>A0A3M7Q9J6_BRAPC</name>
<comment type="caution">
    <text evidence="2">The sequence shown here is derived from an EMBL/GenBank/DDBJ whole genome shotgun (WGS) entry which is preliminary data.</text>
</comment>
<dbReference type="EMBL" id="REGN01006974">
    <property type="protein sequence ID" value="RNA07648.1"/>
    <property type="molecule type" value="Genomic_DNA"/>
</dbReference>
<protein>
    <submittedName>
        <fullName evidence="2">Uncharacterized protein</fullName>
    </submittedName>
</protein>
<dbReference type="AlphaFoldDB" id="A0A3M7Q9J6"/>
<keyword evidence="1" id="KW-0812">Transmembrane</keyword>
<accession>A0A3M7Q9J6</accession>
<gene>
    <name evidence="2" type="ORF">BpHYR1_047095</name>
</gene>
<keyword evidence="1" id="KW-1133">Transmembrane helix</keyword>
<keyword evidence="3" id="KW-1185">Reference proteome</keyword>
<reference evidence="2 3" key="1">
    <citation type="journal article" date="2018" name="Sci. Rep.">
        <title>Genomic signatures of local adaptation to the degree of environmental predictability in rotifers.</title>
        <authorList>
            <person name="Franch-Gras L."/>
            <person name="Hahn C."/>
            <person name="Garcia-Roger E.M."/>
            <person name="Carmona M.J."/>
            <person name="Serra M."/>
            <person name="Gomez A."/>
        </authorList>
    </citation>
    <scope>NUCLEOTIDE SEQUENCE [LARGE SCALE GENOMIC DNA]</scope>
    <source>
        <strain evidence="2">HYR1</strain>
    </source>
</reference>
<evidence type="ECO:0000313" key="2">
    <source>
        <dbReference type="EMBL" id="RNA07648.1"/>
    </source>
</evidence>
<evidence type="ECO:0000256" key="1">
    <source>
        <dbReference type="SAM" id="Phobius"/>
    </source>
</evidence>
<dbReference type="Proteomes" id="UP000276133">
    <property type="component" value="Unassembled WGS sequence"/>
</dbReference>
<sequence length="99" mass="11834">MPLRRTYKSLILYDFIIKLNMPPNKMYVIRVILILVQTLNALNINRLLNIFLFWVSINLKCKILFFICSLPKISNKIRFLIIVFQFYKLKTALKIIIIT</sequence>
<evidence type="ECO:0000313" key="3">
    <source>
        <dbReference type="Proteomes" id="UP000276133"/>
    </source>
</evidence>